<dbReference type="EMBL" id="BRXR01000001">
    <property type="protein sequence ID" value="GLC30849.1"/>
    <property type="molecule type" value="Genomic_DNA"/>
</dbReference>
<protein>
    <recommendedName>
        <fullName evidence="2">Beta-lactamase class A catalytic domain-containing protein</fullName>
    </recommendedName>
</protein>
<comment type="caution">
    <text evidence="3">The sequence shown here is derived from an EMBL/GenBank/DDBJ whole genome shotgun (WGS) entry which is preliminary data.</text>
</comment>
<reference evidence="3 4" key="1">
    <citation type="journal article" date="2024" name="Int. J. Syst. Evol. Microbiol.">
        <title>Clostridium omnivorum sp. nov., isolated from anoxic soil under the treatment of reductive soil disinfestation.</title>
        <authorList>
            <person name="Ueki A."/>
            <person name="Tonouchi A."/>
            <person name="Kaku N."/>
            <person name="Honma S."/>
            <person name="Ueki K."/>
        </authorList>
    </citation>
    <scope>NUCLEOTIDE SEQUENCE [LARGE SCALE GENOMIC DNA]</scope>
    <source>
        <strain evidence="3 4">E14</strain>
    </source>
</reference>
<gene>
    <name evidence="3" type="ORF">bsdE14_22590</name>
</gene>
<feature type="domain" description="Beta-lactamase class A catalytic" evidence="2">
    <location>
        <begin position="106"/>
        <end position="302"/>
    </location>
</feature>
<dbReference type="Pfam" id="PF13354">
    <property type="entry name" value="Beta-lactamase2"/>
    <property type="match status" value="1"/>
</dbReference>
<keyword evidence="1" id="KW-0175">Coiled coil</keyword>
<proteinExistence type="predicted"/>
<evidence type="ECO:0000313" key="3">
    <source>
        <dbReference type="EMBL" id="GLC30849.1"/>
    </source>
</evidence>
<dbReference type="Gene3D" id="3.40.710.10">
    <property type="entry name" value="DD-peptidase/beta-lactamase superfamily"/>
    <property type="match status" value="1"/>
</dbReference>
<dbReference type="PANTHER" id="PTHR35333">
    <property type="entry name" value="BETA-LACTAMASE"/>
    <property type="match status" value="1"/>
</dbReference>
<organism evidence="3 4">
    <name type="scientific">Clostridium omnivorum</name>
    <dbReference type="NCBI Taxonomy" id="1604902"/>
    <lineage>
        <taxon>Bacteria</taxon>
        <taxon>Bacillati</taxon>
        <taxon>Bacillota</taxon>
        <taxon>Clostridia</taxon>
        <taxon>Eubacteriales</taxon>
        <taxon>Clostridiaceae</taxon>
        <taxon>Clostridium</taxon>
    </lineage>
</organism>
<dbReference type="RefSeq" id="WP_264850127.1">
    <property type="nucleotide sequence ID" value="NZ_BRXR01000001.1"/>
</dbReference>
<sequence length="328" mass="37364">MPRSRIFKLFVLTMVSAIIIVSAIGTGVTSTITKAETEDKEFTSTQAQEYYMHEDEIQQYNDQKLLKSKQDMFLKTQQLKTNEQKKQKLEEEIKAYLASNMDNVGLSYYDINSGSEITINGDKTFLAASTVKVQMNIVLADLIKGGQISKDEALKYTDAFYEEGTGILQGQELTTPIPLTLLSKYSIVYSDNIATNMIMDRIGYEKMRTLIDSKIGHATDHSDNYITAKDETTLLKLLYENKDNNSLYNELIENMKNTEFHDRMDLYVPQNLVAHKIGSYDNYVNDVGIVYAKNPYILSVYTNEVENADEVIAHISQLIYNYQNSISE</sequence>
<dbReference type="InterPro" id="IPR045155">
    <property type="entry name" value="Beta-lactam_cat"/>
</dbReference>
<dbReference type="PANTHER" id="PTHR35333:SF3">
    <property type="entry name" value="BETA-LACTAMASE-TYPE TRANSPEPTIDASE FOLD CONTAINING PROTEIN"/>
    <property type="match status" value="1"/>
</dbReference>
<keyword evidence="4" id="KW-1185">Reference proteome</keyword>
<accession>A0ABQ5N6W5</accession>
<evidence type="ECO:0000256" key="1">
    <source>
        <dbReference type="SAM" id="Coils"/>
    </source>
</evidence>
<dbReference type="SUPFAM" id="SSF56601">
    <property type="entry name" value="beta-lactamase/transpeptidase-like"/>
    <property type="match status" value="1"/>
</dbReference>
<evidence type="ECO:0000259" key="2">
    <source>
        <dbReference type="Pfam" id="PF13354"/>
    </source>
</evidence>
<feature type="coiled-coil region" evidence="1">
    <location>
        <begin position="72"/>
        <end position="99"/>
    </location>
</feature>
<dbReference type="InterPro" id="IPR000871">
    <property type="entry name" value="Beta-lactam_class-A"/>
</dbReference>
<dbReference type="Proteomes" id="UP001208567">
    <property type="component" value="Unassembled WGS sequence"/>
</dbReference>
<evidence type="ECO:0000313" key="4">
    <source>
        <dbReference type="Proteomes" id="UP001208567"/>
    </source>
</evidence>
<dbReference type="InterPro" id="IPR012338">
    <property type="entry name" value="Beta-lactam/transpept-like"/>
</dbReference>
<name>A0ABQ5N6W5_9CLOT</name>